<reference evidence="9 10" key="1">
    <citation type="submission" date="2020-11" db="EMBL/GenBank/DDBJ databases">
        <title>Corynebacterium sp. MC1420.</title>
        <authorList>
            <person name="Zhou J."/>
        </authorList>
    </citation>
    <scope>NUCLEOTIDE SEQUENCE [LARGE SCALE GENOMIC DNA]</scope>
    <source>
        <strain evidence="9 10">MC1420</strain>
    </source>
</reference>
<keyword evidence="6 8" id="KW-1133">Transmembrane helix</keyword>
<accession>A0A7T0KN82</accession>
<sequence length="306" mass="32056">MLDVLTGFSIIFTVIGVGFILAQRGIIGQGEARLQFNRVAFWATTPSLIFSSVATSDTSAFLSPVNFVVFGATLSTMAIFWGISAVFFRQDVPTTMAGAASSSYFNSVNMGLPIAIYVIGDATYVVPALVMQMAVLSPFVIAGLNAGGDGKHHVRDTIISGLTAPMVLAAMAGFIVSASGWTIPEPVMAPIRILGGASIPLILMSFGASLKGSRVLREGPDRLPTLVATALKLAVMPLVAWGIGTLAGLQGNLLYAAVILAALPTAQNVYNYTANYRVGETVARDTVFLTTFLSLPAMLVIAAIFV</sequence>
<dbReference type="PANTHER" id="PTHR36838">
    <property type="entry name" value="AUXIN EFFLUX CARRIER FAMILY PROTEIN"/>
    <property type="match status" value="1"/>
</dbReference>
<dbReference type="EMBL" id="CP064955">
    <property type="protein sequence ID" value="QPK83486.1"/>
    <property type="molecule type" value="Genomic_DNA"/>
</dbReference>
<proteinExistence type="inferred from homology"/>
<name>A0A7T0KN82_9CORY</name>
<organism evidence="9 10">
    <name type="scientific">Corynebacterium qintianiae</name>
    <dbReference type="NCBI Taxonomy" id="2709392"/>
    <lineage>
        <taxon>Bacteria</taxon>
        <taxon>Bacillati</taxon>
        <taxon>Actinomycetota</taxon>
        <taxon>Actinomycetes</taxon>
        <taxon>Mycobacteriales</taxon>
        <taxon>Corynebacteriaceae</taxon>
        <taxon>Corynebacterium</taxon>
    </lineage>
</organism>
<dbReference type="RefSeq" id="WP_165003398.1">
    <property type="nucleotide sequence ID" value="NZ_CP064955.1"/>
</dbReference>
<comment type="subcellular location">
    <subcellularLocation>
        <location evidence="1">Cell membrane</location>
        <topology evidence="1">Multi-pass membrane protein</topology>
    </subcellularLocation>
</comment>
<feature type="transmembrane region" description="Helical" evidence="8">
    <location>
        <begin position="253"/>
        <end position="274"/>
    </location>
</feature>
<evidence type="ECO:0000256" key="6">
    <source>
        <dbReference type="ARBA" id="ARBA00022989"/>
    </source>
</evidence>
<evidence type="ECO:0000256" key="3">
    <source>
        <dbReference type="ARBA" id="ARBA00022448"/>
    </source>
</evidence>
<dbReference type="PANTHER" id="PTHR36838:SF1">
    <property type="entry name" value="SLR1864 PROTEIN"/>
    <property type="match status" value="1"/>
</dbReference>
<keyword evidence="4" id="KW-1003">Cell membrane</keyword>
<evidence type="ECO:0000256" key="7">
    <source>
        <dbReference type="ARBA" id="ARBA00023136"/>
    </source>
</evidence>
<dbReference type="Gene3D" id="1.20.1530.20">
    <property type="match status" value="1"/>
</dbReference>
<evidence type="ECO:0000313" key="9">
    <source>
        <dbReference type="EMBL" id="QPK83486.1"/>
    </source>
</evidence>
<protein>
    <submittedName>
        <fullName evidence="9">AEC family transporter</fullName>
    </submittedName>
</protein>
<feature type="transmembrane region" description="Helical" evidence="8">
    <location>
        <begin position="100"/>
        <end position="119"/>
    </location>
</feature>
<feature type="transmembrane region" description="Helical" evidence="8">
    <location>
        <begin position="158"/>
        <end position="183"/>
    </location>
</feature>
<feature type="transmembrane region" description="Helical" evidence="8">
    <location>
        <begin position="67"/>
        <end position="88"/>
    </location>
</feature>
<dbReference type="InterPro" id="IPR038770">
    <property type="entry name" value="Na+/solute_symporter_sf"/>
</dbReference>
<evidence type="ECO:0000256" key="2">
    <source>
        <dbReference type="ARBA" id="ARBA00010145"/>
    </source>
</evidence>
<keyword evidence="10" id="KW-1185">Reference proteome</keyword>
<feature type="transmembrane region" description="Helical" evidence="8">
    <location>
        <begin position="223"/>
        <end position="247"/>
    </location>
</feature>
<evidence type="ECO:0000256" key="5">
    <source>
        <dbReference type="ARBA" id="ARBA00022692"/>
    </source>
</evidence>
<gene>
    <name evidence="9" type="ORF">G7Y29_01325</name>
</gene>
<feature type="transmembrane region" description="Helical" evidence="8">
    <location>
        <begin position="286"/>
        <end position="305"/>
    </location>
</feature>
<feature type="transmembrane region" description="Helical" evidence="8">
    <location>
        <begin position="39"/>
        <end position="55"/>
    </location>
</feature>
<keyword evidence="7 8" id="KW-0472">Membrane</keyword>
<evidence type="ECO:0000256" key="4">
    <source>
        <dbReference type="ARBA" id="ARBA00022475"/>
    </source>
</evidence>
<keyword evidence="5 8" id="KW-0812">Transmembrane</keyword>
<dbReference type="GO" id="GO:0055085">
    <property type="term" value="P:transmembrane transport"/>
    <property type="evidence" value="ECO:0007669"/>
    <property type="project" value="InterPro"/>
</dbReference>
<dbReference type="InterPro" id="IPR004776">
    <property type="entry name" value="Mem_transp_PIN-like"/>
</dbReference>
<dbReference type="GO" id="GO:0005886">
    <property type="term" value="C:plasma membrane"/>
    <property type="evidence" value="ECO:0007669"/>
    <property type="project" value="UniProtKB-SubCell"/>
</dbReference>
<feature type="transmembrane region" description="Helical" evidence="8">
    <location>
        <begin position="189"/>
        <end position="211"/>
    </location>
</feature>
<dbReference type="Proteomes" id="UP000594586">
    <property type="component" value="Chromosome"/>
</dbReference>
<keyword evidence="3" id="KW-0813">Transport</keyword>
<feature type="transmembrane region" description="Helical" evidence="8">
    <location>
        <begin position="6"/>
        <end position="27"/>
    </location>
</feature>
<evidence type="ECO:0000256" key="1">
    <source>
        <dbReference type="ARBA" id="ARBA00004651"/>
    </source>
</evidence>
<dbReference type="AlphaFoldDB" id="A0A7T0KN82"/>
<dbReference type="KEGG" id="cqn:G7Y29_01325"/>
<feature type="transmembrane region" description="Helical" evidence="8">
    <location>
        <begin position="125"/>
        <end position="146"/>
    </location>
</feature>
<dbReference type="Pfam" id="PF03547">
    <property type="entry name" value="Mem_trans"/>
    <property type="match status" value="2"/>
</dbReference>
<evidence type="ECO:0000256" key="8">
    <source>
        <dbReference type="SAM" id="Phobius"/>
    </source>
</evidence>
<comment type="similarity">
    <text evidence="2">Belongs to the auxin efflux carrier (TC 2.A.69) family.</text>
</comment>
<evidence type="ECO:0000313" key="10">
    <source>
        <dbReference type="Proteomes" id="UP000594586"/>
    </source>
</evidence>